<dbReference type="EMBL" id="BONJ01000001">
    <property type="protein sequence ID" value="GIG11729.1"/>
    <property type="molecule type" value="Genomic_DNA"/>
</dbReference>
<evidence type="ECO:0000313" key="2">
    <source>
        <dbReference type="EMBL" id="GIG11729.1"/>
    </source>
</evidence>
<sequence length="272" mass="29425">MAVQRSEVACALTFTVQEPAEFALGIGVGLRLGRTVDDELSVVGHDQAVGVRVILGPDGNRRHLFSAEPGELSISYRAVVADQPGEPQRPTEWDLLTALLPSRYCPADRMTGFAQREFAGYTDPVRRVQAICEYVFEHLQYTPAASGPTTDAADTLLDGRGVCRDYAHLVATLCRAVEVPARVVAVYAPGLSPMDFHAVVETATGGQWQVWDATRLAPRSSLIRVSTGRDAADNAFATILSGRAELDRMEVTAIVLDGDLPADDHRSPVRLL</sequence>
<comment type="caution">
    <text evidence="2">The sequence shown here is derived from an EMBL/GenBank/DDBJ whole genome shotgun (WGS) entry which is preliminary data.</text>
</comment>
<protein>
    <submittedName>
        <fullName evidence="2">Putative transglutaminase-like protein</fullName>
    </submittedName>
</protein>
<dbReference type="Proteomes" id="UP000660339">
    <property type="component" value="Unassembled WGS sequence"/>
</dbReference>
<evidence type="ECO:0000313" key="3">
    <source>
        <dbReference type="Proteomes" id="UP000660339"/>
    </source>
</evidence>
<dbReference type="Gene3D" id="2.60.40.2250">
    <property type="match status" value="1"/>
</dbReference>
<reference evidence="2" key="1">
    <citation type="submission" date="2021-01" db="EMBL/GenBank/DDBJ databases">
        <title>Whole genome shotgun sequence of Catellatospora methionotrophica NBRC 14553.</title>
        <authorList>
            <person name="Komaki H."/>
            <person name="Tamura T."/>
        </authorList>
    </citation>
    <scope>NUCLEOTIDE SEQUENCE</scope>
    <source>
        <strain evidence="2">NBRC 14553</strain>
    </source>
</reference>
<name>A0A8J3L586_9ACTN</name>
<proteinExistence type="predicted"/>
<keyword evidence="3" id="KW-1185">Reference proteome</keyword>
<gene>
    <name evidence="2" type="ORF">Cme02nite_00610</name>
</gene>
<dbReference type="PANTHER" id="PTHR33490">
    <property type="entry name" value="BLR5614 PROTEIN-RELATED"/>
    <property type="match status" value="1"/>
</dbReference>
<dbReference type="PANTHER" id="PTHR33490:SF12">
    <property type="entry name" value="BLL5557 PROTEIN"/>
    <property type="match status" value="1"/>
</dbReference>
<dbReference type="InterPro" id="IPR002931">
    <property type="entry name" value="Transglutaminase-like"/>
</dbReference>
<dbReference type="InterPro" id="IPR038765">
    <property type="entry name" value="Papain-like_cys_pep_sf"/>
</dbReference>
<dbReference type="AlphaFoldDB" id="A0A8J3L586"/>
<accession>A0A8J3L586</accession>
<dbReference type="Gene3D" id="3.10.620.30">
    <property type="match status" value="1"/>
</dbReference>
<dbReference type="Pfam" id="PF01841">
    <property type="entry name" value="Transglut_core"/>
    <property type="match status" value="1"/>
</dbReference>
<dbReference type="SMART" id="SM00460">
    <property type="entry name" value="TGc"/>
    <property type="match status" value="1"/>
</dbReference>
<evidence type="ECO:0000259" key="1">
    <source>
        <dbReference type="SMART" id="SM00460"/>
    </source>
</evidence>
<dbReference type="SUPFAM" id="SSF54001">
    <property type="entry name" value="Cysteine proteinases"/>
    <property type="match status" value="1"/>
</dbReference>
<feature type="domain" description="Transglutaminase-like" evidence="1">
    <location>
        <begin position="155"/>
        <end position="215"/>
    </location>
</feature>
<dbReference type="RefSeq" id="WP_166380657.1">
    <property type="nucleotide sequence ID" value="NZ_BAAATT010000011.1"/>
</dbReference>
<organism evidence="2 3">
    <name type="scientific">Catellatospora methionotrophica</name>
    <dbReference type="NCBI Taxonomy" id="121620"/>
    <lineage>
        <taxon>Bacteria</taxon>
        <taxon>Bacillati</taxon>
        <taxon>Actinomycetota</taxon>
        <taxon>Actinomycetes</taxon>
        <taxon>Micromonosporales</taxon>
        <taxon>Micromonosporaceae</taxon>
        <taxon>Catellatospora</taxon>
    </lineage>
</organism>